<keyword evidence="1" id="KW-1185">Reference proteome</keyword>
<evidence type="ECO:0000313" key="2">
    <source>
        <dbReference type="WBParaSite" id="MBELARI_LOCUS13704"/>
    </source>
</evidence>
<sequence length="11" mass="1257">MQGIDIARAWP</sequence>
<reference evidence="2" key="1">
    <citation type="submission" date="2024-02" db="UniProtKB">
        <authorList>
            <consortium name="WormBaseParasite"/>
        </authorList>
    </citation>
    <scope>IDENTIFICATION</scope>
</reference>
<accession>A0AAF3EI57</accession>
<name>A0AAF3EI57_9BILA</name>
<dbReference type="WBParaSite" id="MBELARI_LOCUS13704">
    <property type="protein sequence ID" value="MBELARI_LOCUS13704"/>
    <property type="gene ID" value="MBELARI_LOCUS13704"/>
</dbReference>
<evidence type="ECO:0000313" key="1">
    <source>
        <dbReference type="Proteomes" id="UP000887575"/>
    </source>
</evidence>
<proteinExistence type="predicted"/>
<organism evidence="1 2">
    <name type="scientific">Mesorhabditis belari</name>
    <dbReference type="NCBI Taxonomy" id="2138241"/>
    <lineage>
        <taxon>Eukaryota</taxon>
        <taxon>Metazoa</taxon>
        <taxon>Ecdysozoa</taxon>
        <taxon>Nematoda</taxon>
        <taxon>Chromadorea</taxon>
        <taxon>Rhabditida</taxon>
        <taxon>Rhabditina</taxon>
        <taxon>Rhabditomorpha</taxon>
        <taxon>Rhabditoidea</taxon>
        <taxon>Rhabditidae</taxon>
        <taxon>Mesorhabditinae</taxon>
        <taxon>Mesorhabditis</taxon>
    </lineage>
</organism>
<protein>
    <submittedName>
        <fullName evidence="2">Uncharacterized protein</fullName>
    </submittedName>
</protein>
<dbReference type="Proteomes" id="UP000887575">
    <property type="component" value="Unassembled WGS sequence"/>
</dbReference>